<proteinExistence type="predicted"/>
<protein>
    <submittedName>
        <fullName evidence="2">Extracellular solute-binding protein</fullName>
    </submittedName>
</protein>
<accession>A0ABT1E7K8</accession>
<evidence type="ECO:0000313" key="3">
    <source>
        <dbReference type="Proteomes" id="UP001523566"/>
    </source>
</evidence>
<dbReference type="EMBL" id="JAMZFW010000005">
    <property type="protein sequence ID" value="MCP1101815.1"/>
    <property type="molecule type" value="Genomic_DNA"/>
</dbReference>
<gene>
    <name evidence="2" type="ORF">NK125_05225</name>
</gene>
<dbReference type="SUPFAM" id="SSF53850">
    <property type="entry name" value="Periplasmic binding protein-like II"/>
    <property type="match status" value="1"/>
</dbReference>
<dbReference type="PROSITE" id="PS51257">
    <property type="entry name" value="PROKAR_LIPOPROTEIN"/>
    <property type="match status" value="1"/>
</dbReference>
<keyword evidence="1" id="KW-0732">Signal</keyword>
<keyword evidence="3" id="KW-1185">Reference proteome</keyword>
<dbReference type="RefSeq" id="WP_262065600.1">
    <property type="nucleotide sequence ID" value="NZ_JAMXOD010000005.1"/>
</dbReference>
<evidence type="ECO:0000313" key="2">
    <source>
        <dbReference type="EMBL" id="MCP1101815.1"/>
    </source>
</evidence>
<organism evidence="2 3">
    <name type="scientific">Aequitasia blattaphilus</name>
    <dbReference type="NCBI Taxonomy" id="2949332"/>
    <lineage>
        <taxon>Bacteria</taxon>
        <taxon>Bacillati</taxon>
        <taxon>Bacillota</taxon>
        <taxon>Clostridia</taxon>
        <taxon>Lachnospirales</taxon>
        <taxon>Lachnospiraceae</taxon>
        <taxon>Aequitasia</taxon>
    </lineage>
</organism>
<reference evidence="2 3" key="1">
    <citation type="journal article" date="2022" name="Genome Biol. Evol.">
        <title>Host diet, physiology and behaviors set the stage for Lachnospiraceae cladogenesis.</title>
        <authorList>
            <person name="Vera-Ponce De Leon A."/>
            <person name="Schneider M."/>
            <person name="Jahnes B.C."/>
            <person name="Sadowski V."/>
            <person name="Camuy-Velez L.A."/>
            <person name="Duan J."/>
            <person name="Sabree Z.L."/>
        </authorList>
    </citation>
    <scope>NUCLEOTIDE SEQUENCE [LARGE SCALE GENOMIC DNA]</scope>
    <source>
        <strain evidence="2 3">PAL113</strain>
    </source>
</reference>
<dbReference type="PANTHER" id="PTHR30006">
    <property type="entry name" value="THIAMINE-BINDING PERIPLASMIC PROTEIN-RELATED"/>
    <property type="match status" value="1"/>
</dbReference>
<dbReference type="Gene3D" id="3.40.190.10">
    <property type="entry name" value="Periplasmic binding protein-like II"/>
    <property type="match status" value="2"/>
</dbReference>
<dbReference type="Proteomes" id="UP001523566">
    <property type="component" value="Unassembled WGS sequence"/>
</dbReference>
<dbReference type="Pfam" id="PF13343">
    <property type="entry name" value="SBP_bac_6"/>
    <property type="match status" value="1"/>
</dbReference>
<evidence type="ECO:0000256" key="1">
    <source>
        <dbReference type="ARBA" id="ARBA00022729"/>
    </source>
</evidence>
<dbReference type="PANTHER" id="PTHR30006:SF2">
    <property type="entry name" value="ABC TRANSPORTER SUBSTRATE-BINDING PROTEIN"/>
    <property type="match status" value="1"/>
</dbReference>
<comment type="caution">
    <text evidence="2">The sequence shown here is derived from an EMBL/GenBank/DDBJ whole genome shotgun (WGS) entry which is preliminary data.</text>
</comment>
<sequence length="332" mass="36176">MKKLFSGSVVVMLVVVLLAGAMTGCKKDVSASGEKEVVFYTNADDEAVEAMENALKENGFDGKYLIQVFGTSELGGKLMAEGTNIEADIITMSSFYIESAQVEKSMFQDLDFDTKALEEYPSYYSPITAQEGAIIYNTEMLESEGVTVPKSIRDLAKPEYKDLISVTDITGSSTAWLMIQALINEYGEADAKEVLHGIYENAGAHIEESGSGPIKKVRTGEVVIGFGLRHQAVADKAEGIPIDFVDPTEGNFTLTESVAIINKGENTNPEAMKMAECIITKGRPALLETYPIPLYEGEAADEKNTSGNPKTFKEQLTVELLKEHQAFSEECK</sequence>
<name>A0ABT1E7K8_9FIRM</name>